<dbReference type="AlphaFoldDB" id="A0A212JZ25"/>
<feature type="chain" id="PRO_5012035729" description="DUF3828 domain-containing protein" evidence="1">
    <location>
        <begin position="25"/>
        <end position="146"/>
    </location>
</feature>
<evidence type="ECO:0008006" key="3">
    <source>
        <dbReference type="Google" id="ProtNLM"/>
    </source>
</evidence>
<dbReference type="RefSeq" id="WP_215648266.1">
    <property type="nucleotide sequence ID" value="NZ_CABUEN010000003.1"/>
</dbReference>
<proteinExistence type="predicted"/>
<reference evidence="2" key="1">
    <citation type="submission" date="2016-04" db="EMBL/GenBank/DDBJ databases">
        <authorList>
            <person name="Evans L.H."/>
            <person name="Alamgir A."/>
            <person name="Owens N."/>
            <person name="Weber N.D."/>
            <person name="Virtaneva K."/>
            <person name="Barbian K."/>
            <person name="Babar A."/>
            <person name="Rosenke K."/>
        </authorList>
    </citation>
    <scope>NUCLEOTIDE SEQUENCE</scope>
    <source>
        <strain evidence="2">92-2</strain>
    </source>
</reference>
<dbReference type="Gene3D" id="3.10.450.50">
    <property type="match status" value="1"/>
</dbReference>
<sequence>MCIRKMLICVLTSMLCLGVFCPNAADATQTPQEFVKEFYEWYLVRYCELVDIFKEEKLPEYVDESLIEYLKKKRSPDLYYFTQMGETMQFNKDCRVLVKNVLTMTDDMYVVPVIFKGKDFYNVVIAYVKKSGSEFKIASISDAYPY</sequence>
<keyword evidence="1" id="KW-0732">Signal</keyword>
<organism evidence="2">
    <name type="scientific">uncultured Desulfovibrio sp</name>
    <dbReference type="NCBI Taxonomy" id="167968"/>
    <lineage>
        <taxon>Bacteria</taxon>
        <taxon>Pseudomonadati</taxon>
        <taxon>Thermodesulfobacteriota</taxon>
        <taxon>Desulfovibrionia</taxon>
        <taxon>Desulfovibrionales</taxon>
        <taxon>Desulfovibrionaceae</taxon>
        <taxon>Desulfovibrio</taxon>
        <taxon>environmental samples</taxon>
    </lineage>
</organism>
<feature type="signal peptide" evidence="1">
    <location>
        <begin position="1"/>
        <end position="24"/>
    </location>
</feature>
<gene>
    <name evidence="2" type="ORF">KM92DES2_11956</name>
</gene>
<name>A0A212JZ25_9BACT</name>
<dbReference type="EMBL" id="FLUP01000001">
    <property type="protein sequence ID" value="SBW04673.1"/>
    <property type="molecule type" value="Genomic_DNA"/>
</dbReference>
<evidence type="ECO:0000256" key="1">
    <source>
        <dbReference type="SAM" id="SignalP"/>
    </source>
</evidence>
<evidence type="ECO:0000313" key="2">
    <source>
        <dbReference type="EMBL" id="SBW04673.1"/>
    </source>
</evidence>
<protein>
    <recommendedName>
        <fullName evidence="3">DUF3828 domain-containing protein</fullName>
    </recommendedName>
</protein>
<accession>A0A212JZ25</accession>